<dbReference type="SFLD" id="SFLDS00029">
    <property type="entry name" value="Radical_SAM"/>
    <property type="match status" value="1"/>
</dbReference>
<dbReference type="SMART" id="SM00729">
    <property type="entry name" value="Elp3"/>
    <property type="match status" value="1"/>
</dbReference>
<reference evidence="3 4" key="1">
    <citation type="journal article" date="2015" name="Genome Biol. Evol.">
        <title>Comparative Genomics of a Bacterivorous Green Alga Reveals Evolutionary Causalities and Consequences of Phago-Mixotrophic Mode of Nutrition.</title>
        <authorList>
            <person name="Burns J.A."/>
            <person name="Paasch A."/>
            <person name="Narechania A."/>
            <person name="Kim E."/>
        </authorList>
    </citation>
    <scope>NUCLEOTIDE SEQUENCE [LARGE SCALE GENOMIC DNA]</scope>
    <source>
        <strain evidence="3 4">PLY_AMNH</strain>
    </source>
</reference>
<feature type="domain" description="Radical SAM core" evidence="2">
    <location>
        <begin position="360"/>
        <end position="595"/>
    </location>
</feature>
<dbReference type="SUPFAM" id="SSF102114">
    <property type="entry name" value="Radical SAM enzymes"/>
    <property type="match status" value="1"/>
</dbReference>
<protein>
    <recommendedName>
        <fullName evidence="2">Radical SAM core domain-containing protein</fullName>
    </recommendedName>
</protein>
<accession>A0AAE0C4U6</accession>
<dbReference type="Proteomes" id="UP001190700">
    <property type="component" value="Unassembled WGS sequence"/>
</dbReference>
<dbReference type="InterPro" id="IPR058240">
    <property type="entry name" value="rSAM_sf"/>
</dbReference>
<dbReference type="InterPro" id="IPR006638">
    <property type="entry name" value="Elp3/MiaA/NifB-like_rSAM"/>
</dbReference>
<dbReference type="Pfam" id="PF04055">
    <property type="entry name" value="Radical_SAM"/>
    <property type="match status" value="1"/>
</dbReference>
<sequence>MGVPFVATVARSWGEVSTRKRVTSASPSNIFIRRTLYTVPPSLHAPPKATFYRKGLKRGSAVVVTNVASSVPPRAQEDNAEVSESEAAAEAKLRSRLSAEVYGIPSAEWLKLQTPARYLGNERGAVHKPWDSATVRFALTYPEIYEVGASNLGHIVLYTVLNKRDGLLCDRSYMPAPDMQALLEKHQKPLFAVESKRSLADFDTLGFSLAYELGTTNILQMLHLSGIPVERTEREEPEDTPWDVENGSSPLIFAGGPTATSNPEPFSDFFDFIALGDGEDLLPEIGECLKQCKKDRLNRTETLARLGSEVAGVYVPQFYDLAPGFGGAVFPIREGMPGRIRRRVAFPDPFNQIGLVPYVSTVHDRLTIEIRRGCTRGCRFCQPGMLTRPARDVDPDKVVEAVEQGMRSTGYNEFSLLSLSCSDYLALPAVGLEIKNRLKGENVSLSLPSQRVDRFDESIANIISGGARKSGLTFAPEAGTQRMRDIINKGLTNEELLRGIKTAWDMGWYQVKLYFMIGLPGETDADVVGIVETVNWLQQECRRGRKHLQVSLTVSNFTPKPHTPFQWHTVSSAEFDRKHELLRAAFKAANLYGVKFNITPQKISAMEDFIGRGDRRLGRVIKKAWENGAENDAWWYNTDEAHAAWGRAIAECGLDWKYREMEDGEWNVLEKLGDTRYRKQGGGGKGRIDRGALADERLKAPLPWDHINTGISKTWLATDLQKALEEATVPDCAHSGLCSECGVCGDDFGDNVVAEVPQIPAFKGHYEPDHRRTQRMRVRFGKHDTMVYIGHLDLVHVFERALRRAAIPVSQDNSPYHSRPRINVAMPLSLGATSDSEILEVELTEKMPVAEFKERLAEQLPSDLPLFDVEALEAIRLNGAVAESAAALLSGIEWYIAVTVTPSASVVAAPAEEVSQEEVDRVDAEASQQDSSSAPAIPDFEEMMAKFSANALAAKEVVIEKVSKKKKKLRRVDVRPLLEDIRPCSASEAAATPLGFYHQPEHNTLVLYVKGVAQGQAQSMTPELTTKMLEKASGGEWVFEVVALHRHHIALRELSRIKPNHIWIKNLVRKEGFIALNNKFGTKLDETRRPPAKGLGH</sequence>
<dbReference type="NCBIfam" id="TIGR03960">
    <property type="entry name" value="rSAM_fuse_unch"/>
    <property type="match status" value="1"/>
</dbReference>
<dbReference type="PANTHER" id="PTHR42731">
    <property type="entry name" value="SLL1084 PROTEIN"/>
    <property type="match status" value="1"/>
</dbReference>
<dbReference type="PANTHER" id="PTHR42731:SF1">
    <property type="entry name" value="RADICAL SAM DOMAIN PROTEIN"/>
    <property type="match status" value="1"/>
</dbReference>
<dbReference type="InterPro" id="IPR023404">
    <property type="entry name" value="rSAM_horseshoe"/>
</dbReference>
<dbReference type="Gene3D" id="3.80.30.20">
    <property type="entry name" value="tm_1862 like domain"/>
    <property type="match status" value="1"/>
</dbReference>
<evidence type="ECO:0000256" key="1">
    <source>
        <dbReference type="SAM" id="MobiDB-lite"/>
    </source>
</evidence>
<gene>
    <name evidence="3" type="ORF">CYMTET_42738</name>
</gene>
<dbReference type="SFLD" id="SFLDG01082">
    <property type="entry name" value="B12-binding_domain_containing"/>
    <property type="match status" value="1"/>
</dbReference>
<feature type="compositionally biased region" description="Low complexity" evidence="1">
    <location>
        <begin position="925"/>
        <end position="935"/>
    </location>
</feature>
<evidence type="ECO:0000313" key="3">
    <source>
        <dbReference type="EMBL" id="KAK3247774.1"/>
    </source>
</evidence>
<evidence type="ECO:0000259" key="2">
    <source>
        <dbReference type="PROSITE" id="PS51918"/>
    </source>
</evidence>
<dbReference type="AlphaFoldDB" id="A0AAE0C4U6"/>
<dbReference type="InterPro" id="IPR023862">
    <property type="entry name" value="CHP03960_rSAM"/>
</dbReference>
<proteinExistence type="predicted"/>
<dbReference type="Pfam" id="PF19864">
    <property type="entry name" value="Radical_SAM_N2"/>
    <property type="match status" value="1"/>
</dbReference>
<organism evidence="3 4">
    <name type="scientific">Cymbomonas tetramitiformis</name>
    <dbReference type="NCBI Taxonomy" id="36881"/>
    <lineage>
        <taxon>Eukaryota</taxon>
        <taxon>Viridiplantae</taxon>
        <taxon>Chlorophyta</taxon>
        <taxon>Pyramimonadophyceae</taxon>
        <taxon>Pyramimonadales</taxon>
        <taxon>Pyramimonadaceae</taxon>
        <taxon>Cymbomonas</taxon>
    </lineage>
</organism>
<dbReference type="InterPro" id="IPR007197">
    <property type="entry name" value="rSAM"/>
</dbReference>
<evidence type="ECO:0000313" key="4">
    <source>
        <dbReference type="Proteomes" id="UP001190700"/>
    </source>
</evidence>
<dbReference type="GO" id="GO:0051536">
    <property type="term" value="F:iron-sulfur cluster binding"/>
    <property type="evidence" value="ECO:0007669"/>
    <property type="project" value="InterPro"/>
</dbReference>
<dbReference type="EMBL" id="LGRX02028672">
    <property type="protein sequence ID" value="KAK3247774.1"/>
    <property type="molecule type" value="Genomic_DNA"/>
</dbReference>
<dbReference type="CDD" id="cd01335">
    <property type="entry name" value="Radical_SAM"/>
    <property type="match status" value="1"/>
</dbReference>
<name>A0AAE0C4U6_9CHLO</name>
<feature type="region of interest" description="Disordered" evidence="1">
    <location>
        <begin position="916"/>
        <end position="935"/>
    </location>
</feature>
<dbReference type="GO" id="GO:0003824">
    <property type="term" value="F:catalytic activity"/>
    <property type="evidence" value="ECO:0007669"/>
    <property type="project" value="InterPro"/>
</dbReference>
<dbReference type="InterPro" id="IPR045784">
    <property type="entry name" value="Radical_SAM_N2"/>
</dbReference>
<keyword evidence="4" id="KW-1185">Reference proteome</keyword>
<dbReference type="Pfam" id="PF10105">
    <property type="entry name" value="DUF2344"/>
    <property type="match status" value="1"/>
</dbReference>
<dbReference type="NCBIfam" id="TIGR03936">
    <property type="entry name" value="sam_1_link_chp"/>
    <property type="match status" value="1"/>
</dbReference>
<dbReference type="InterPro" id="IPR018768">
    <property type="entry name" value="DUF2344"/>
</dbReference>
<dbReference type="PROSITE" id="PS51918">
    <property type="entry name" value="RADICAL_SAM"/>
    <property type="match status" value="1"/>
</dbReference>
<comment type="caution">
    <text evidence="3">The sequence shown here is derived from an EMBL/GenBank/DDBJ whole genome shotgun (WGS) entry which is preliminary data.</text>
</comment>